<evidence type="ECO:0000313" key="7">
    <source>
        <dbReference type="EMBL" id="AEZ59336.1"/>
    </source>
</evidence>
<dbReference type="KEGG" id="tpg:TPEGAU_0082"/>
<protein>
    <submittedName>
        <fullName evidence="7">Sigma-54 dependent transcriptional regulator</fullName>
    </submittedName>
</protein>
<dbReference type="CDD" id="cd00009">
    <property type="entry name" value="AAA"/>
    <property type="match status" value="1"/>
</dbReference>
<evidence type="ECO:0000313" key="8">
    <source>
        <dbReference type="Proteomes" id="UP000008192"/>
    </source>
</evidence>
<keyword evidence="1" id="KW-0547">Nucleotide-binding</keyword>
<keyword evidence="4" id="KW-0238">DNA-binding</keyword>
<dbReference type="InterPro" id="IPR025944">
    <property type="entry name" value="Sigma_54_int_dom_CS"/>
</dbReference>
<dbReference type="PROSITE" id="PS00676">
    <property type="entry name" value="SIGMA54_INTERACT_2"/>
    <property type="match status" value="1"/>
</dbReference>
<evidence type="ECO:0000256" key="1">
    <source>
        <dbReference type="ARBA" id="ARBA00022741"/>
    </source>
</evidence>
<dbReference type="EMBL" id="CP002376">
    <property type="protein sequence ID" value="AEZ59336.1"/>
    <property type="molecule type" value="Genomic_DNA"/>
</dbReference>
<dbReference type="PANTHER" id="PTHR32071">
    <property type="entry name" value="TRANSCRIPTIONAL REGULATORY PROTEIN"/>
    <property type="match status" value="1"/>
</dbReference>
<evidence type="ECO:0000256" key="2">
    <source>
        <dbReference type="ARBA" id="ARBA00022840"/>
    </source>
</evidence>
<dbReference type="PROSITE" id="PS50045">
    <property type="entry name" value="SIGMA54_INTERACT_4"/>
    <property type="match status" value="1"/>
</dbReference>
<dbReference type="GO" id="GO:0006355">
    <property type="term" value="P:regulation of DNA-templated transcription"/>
    <property type="evidence" value="ECO:0007669"/>
    <property type="project" value="InterPro"/>
</dbReference>
<dbReference type="InterPro" id="IPR003593">
    <property type="entry name" value="AAA+_ATPase"/>
</dbReference>
<accession>A0AAU8PXD5</accession>
<dbReference type="AlphaFoldDB" id="A0AAU8PXD5"/>
<sequence>MNCSGCPARALSPLPAEKSLEMILDALYEIARYELAVVLSFESSQILRVRKARGPLYTPRLQHHTIDLTKRQDLARILSQKSPYLFDPTLAHTDTYTELIPMPQNHSCLIAPLYIDDTPIGMLTLDHRLCEQFTPDVVRFITTLSKLISLAVAQTDASETLSQKSHALLTERNALLAPQSPAFKNMIGTSPAWTRTLDAIKLVAASDLPVLVCGETGTGKELVARTVHQLSTRSDKPFVPVNCSALVHSLAESELFGHEKGAFSGAVGTHRGRFELAHGGTLFLDEVGDLPLELQPKLLRVLQDGVFERVGGERSVSVSVRIIAATNINLSEAVTQGKFREDLLYRLDVFPLSLPPLRERAEDVALLAEHFIQKIKTRPGFERTQLSPSAFKKIFSLTFPGNVRELRNLLERAALLARGDTIGAEHLVCRTPESGTQTTVYPREHTEVSESVQPAIPLCIRDSSCMVRCTQGKKEETTLVVNFHQAQRAAIQAALDASNGKIYGANGAAEILGLKPSTLQSKMKKLGL</sequence>
<dbReference type="SUPFAM" id="SSF52540">
    <property type="entry name" value="P-loop containing nucleoside triphosphate hydrolases"/>
    <property type="match status" value="1"/>
</dbReference>
<organism evidence="7 8">
    <name type="scientific">Treponema pallidum subsp. pertenue (strain Gauthier)</name>
    <dbReference type="NCBI Taxonomy" id="491080"/>
    <lineage>
        <taxon>Bacteria</taxon>
        <taxon>Pseudomonadati</taxon>
        <taxon>Spirochaetota</taxon>
        <taxon>Spirochaetia</taxon>
        <taxon>Spirochaetales</taxon>
        <taxon>Treponemataceae</taxon>
        <taxon>Treponema</taxon>
    </lineage>
</organism>
<dbReference type="GO" id="GO:0003677">
    <property type="term" value="F:DNA binding"/>
    <property type="evidence" value="ECO:0007669"/>
    <property type="project" value="UniProtKB-KW"/>
</dbReference>
<dbReference type="Gene3D" id="1.10.10.60">
    <property type="entry name" value="Homeodomain-like"/>
    <property type="match status" value="1"/>
</dbReference>
<dbReference type="InterPro" id="IPR002078">
    <property type="entry name" value="Sigma_54_int"/>
</dbReference>
<dbReference type="RefSeq" id="WP_014342260.1">
    <property type="nucleotide sequence ID" value="NC_016843.1"/>
</dbReference>
<dbReference type="PROSITE" id="PS00675">
    <property type="entry name" value="SIGMA54_INTERACT_1"/>
    <property type="match status" value="1"/>
</dbReference>
<gene>
    <name evidence="7" type="primary">fhlA</name>
    <name evidence="7" type="ordered locus">TPEGAU_0082</name>
</gene>
<dbReference type="FunFam" id="3.40.50.300:FF:000006">
    <property type="entry name" value="DNA-binding transcriptional regulator NtrC"/>
    <property type="match status" value="1"/>
</dbReference>
<dbReference type="SMART" id="SM00382">
    <property type="entry name" value="AAA"/>
    <property type="match status" value="1"/>
</dbReference>
<evidence type="ECO:0000256" key="5">
    <source>
        <dbReference type="ARBA" id="ARBA00023163"/>
    </source>
</evidence>
<dbReference type="Gene3D" id="1.10.8.60">
    <property type="match status" value="1"/>
</dbReference>
<dbReference type="GO" id="GO:0005524">
    <property type="term" value="F:ATP binding"/>
    <property type="evidence" value="ECO:0007669"/>
    <property type="project" value="UniProtKB-KW"/>
</dbReference>
<reference evidence="8" key="1">
    <citation type="journal article" date="2012" name="PLoS Negl. Trop. Dis.">
        <title>Whole genome sequences of three Treponema pallidum ssp. pertenue strains: yaws and syphilis treponemes differ in less than 0.2% of the genome sequence.</title>
        <authorList>
            <person name="Cejkova D."/>
            <person name="Zobanikova M."/>
            <person name="Chen L."/>
            <person name="Pospisilova P."/>
            <person name="Strouhal M."/>
            <person name="Qin X."/>
            <person name="Mikalova L."/>
            <person name="Norris S.J."/>
            <person name="Muzny D.M."/>
            <person name="Gibbs R.A."/>
            <person name="Fulton L.L."/>
            <person name="Sodergren E."/>
            <person name="Weinstock G.M."/>
            <person name="Smajs D."/>
        </authorList>
    </citation>
    <scope>NUCLEOTIDE SEQUENCE [LARGE SCALE GENOMIC DNA]</scope>
    <source>
        <strain evidence="8">Gauthier</strain>
    </source>
</reference>
<dbReference type="InterPro" id="IPR058031">
    <property type="entry name" value="AAA_lid_NorR"/>
</dbReference>
<keyword evidence="2" id="KW-0067">ATP-binding</keyword>
<dbReference type="Pfam" id="PF25601">
    <property type="entry name" value="AAA_lid_14"/>
    <property type="match status" value="1"/>
</dbReference>
<dbReference type="PANTHER" id="PTHR32071:SF57">
    <property type="entry name" value="C4-DICARBOXYLATE TRANSPORT TRANSCRIPTIONAL REGULATORY PROTEIN DCTD"/>
    <property type="match status" value="1"/>
</dbReference>
<dbReference type="InterPro" id="IPR029016">
    <property type="entry name" value="GAF-like_dom_sf"/>
</dbReference>
<dbReference type="InterPro" id="IPR025662">
    <property type="entry name" value="Sigma_54_int_dom_ATP-bd_1"/>
</dbReference>
<dbReference type="InterPro" id="IPR003018">
    <property type="entry name" value="GAF"/>
</dbReference>
<keyword evidence="5" id="KW-0804">Transcription</keyword>
<evidence type="ECO:0000259" key="6">
    <source>
        <dbReference type="PROSITE" id="PS50045"/>
    </source>
</evidence>
<dbReference type="InterPro" id="IPR025943">
    <property type="entry name" value="Sigma_54_int_dom_ATP-bd_2"/>
</dbReference>
<dbReference type="InterPro" id="IPR027417">
    <property type="entry name" value="P-loop_NTPase"/>
</dbReference>
<dbReference type="PROSITE" id="PS00688">
    <property type="entry name" value="SIGMA54_INTERACT_3"/>
    <property type="match status" value="1"/>
</dbReference>
<feature type="domain" description="Sigma-54 factor interaction" evidence="6">
    <location>
        <begin position="186"/>
        <end position="415"/>
    </location>
</feature>
<evidence type="ECO:0000256" key="3">
    <source>
        <dbReference type="ARBA" id="ARBA00023015"/>
    </source>
</evidence>
<dbReference type="Pfam" id="PF13492">
    <property type="entry name" value="GAF_3"/>
    <property type="match status" value="1"/>
</dbReference>
<dbReference type="Gene3D" id="3.30.450.40">
    <property type="match status" value="1"/>
</dbReference>
<name>A0AAU8PXD5_TREPG</name>
<dbReference type="SUPFAM" id="SSF55781">
    <property type="entry name" value="GAF domain-like"/>
    <property type="match status" value="1"/>
</dbReference>
<dbReference type="Gene3D" id="3.40.50.300">
    <property type="entry name" value="P-loop containing nucleotide triphosphate hydrolases"/>
    <property type="match status" value="1"/>
</dbReference>
<keyword evidence="3" id="KW-0805">Transcription regulation</keyword>
<proteinExistence type="predicted"/>
<dbReference type="GeneID" id="93875877"/>
<dbReference type="Pfam" id="PF00158">
    <property type="entry name" value="Sigma54_activat"/>
    <property type="match status" value="1"/>
</dbReference>
<dbReference type="Proteomes" id="UP000008192">
    <property type="component" value="Chromosome"/>
</dbReference>
<evidence type="ECO:0000256" key="4">
    <source>
        <dbReference type="ARBA" id="ARBA00023125"/>
    </source>
</evidence>